<dbReference type="SUPFAM" id="SSF53850">
    <property type="entry name" value="Periplasmic binding protein-like II"/>
    <property type="match status" value="1"/>
</dbReference>
<sequence length="239" mass="25838">MYDMPYATAATDALWRNISETLGDAPNDLTRGRDAWDIWQSPDLLLAQTCGLPYRAHLHAKVQLVGTPDYAIEGCPPGFYRSVIVVRKNDAAHALCDLEHRSMAYNEGLSQSGWAAPVAHFKQAGIAFETGPATGGHALSAQSVAKGHADFASLDALTWRMLHRQDPQLVKQLRVIDQTVPTPGLPYITSCSADADMIARAVQAGIKATTPEDLGLLHLKGLVHIPKAAYLALDIPKLP</sequence>
<protein>
    <recommendedName>
        <fullName evidence="3">ABC transporter, phosphonate, periplasmic substrate-binding protein</fullName>
    </recommendedName>
</protein>
<evidence type="ECO:0008006" key="3">
    <source>
        <dbReference type="Google" id="ProtNLM"/>
    </source>
</evidence>
<name>A0A2R8BFU3_9RHOB</name>
<accession>A0A2R8BFU3</accession>
<dbReference type="Proteomes" id="UP000244880">
    <property type="component" value="Unassembled WGS sequence"/>
</dbReference>
<dbReference type="AlphaFoldDB" id="A0A2R8BFU3"/>
<dbReference type="Pfam" id="PF12974">
    <property type="entry name" value="Phosphonate-bd"/>
    <property type="match status" value="1"/>
</dbReference>
<evidence type="ECO:0000313" key="1">
    <source>
        <dbReference type="EMBL" id="SPH21927.1"/>
    </source>
</evidence>
<evidence type="ECO:0000313" key="2">
    <source>
        <dbReference type="Proteomes" id="UP000244880"/>
    </source>
</evidence>
<dbReference type="PANTHER" id="PTHR35841:SF1">
    <property type="entry name" value="PHOSPHONATES-BINDING PERIPLASMIC PROTEIN"/>
    <property type="match status" value="1"/>
</dbReference>
<gene>
    <name evidence="1" type="ORF">ASD8599_02676</name>
</gene>
<dbReference type="PANTHER" id="PTHR35841">
    <property type="entry name" value="PHOSPHONATES-BINDING PERIPLASMIC PROTEIN"/>
    <property type="match status" value="1"/>
</dbReference>
<reference evidence="1 2" key="1">
    <citation type="submission" date="2018-03" db="EMBL/GenBank/DDBJ databases">
        <authorList>
            <person name="Keele B.F."/>
        </authorList>
    </citation>
    <scope>NUCLEOTIDE SEQUENCE [LARGE SCALE GENOMIC DNA]</scope>
    <source>
        <strain evidence="1 2">CECT 8599</strain>
    </source>
</reference>
<keyword evidence="2" id="KW-1185">Reference proteome</keyword>
<dbReference type="EMBL" id="OMOR01000001">
    <property type="protein sequence ID" value="SPH21927.1"/>
    <property type="molecule type" value="Genomic_DNA"/>
</dbReference>
<organism evidence="1 2">
    <name type="scientific">Ascidiaceihabitans donghaensis</name>
    <dbReference type="NCBI Taxonomy" id="1510460"/>
    <lineage>
        <taxon>Bacteria</taxon>
        <taxon>Pseudomonadati</taxon>
        <taxon>Pseudomonadota</taxon>
        <taxon>Alphaproteobacteria</taxon>
        <taxon>Rhodobacterales</taxon>
        <taxon>Paracoccaceae</taxon>
        <taxon>Ascidiaceihabitans</taxon>
    </lineage>
</organism>
<proteinExistence type="predicted"/>
<dbReference type="Gene3D" id="3.40.190.10">
    <property type="entry name" value="Periplasmic binding protein-like II"/>
    <property type="match status" value="1"/>
</dbReference>